<feature type="region of interest" description="Disordered" evidence="6">
    <location>
        <begin position="407"/>
        <end position="426"/>
    </location>
</feature>
<feature type="compositionally biased region" description="Low complexity" evidence="6">
    <location>
        <begin position="119"/>
        <end position="129"/>
    </location>
</feature>
<evidence type="ECO:0000256" key="4">
    <source>
        <dbReference type="ARBA" id="ARBA00023012"/>
    </source>
</evidence>
<feature type="compositionally biased region" description="Basic residues" evidence="6">
    <location>
        <begin position="211"/>
        <end position="223"/>
    </location>
</feature>
<evidence type="ECO:0000259" key="7">
    <source>
        <dbReference type="PROSITE" id="PS50110"/>
    </source>
</evidence>
<reference evidence="8" key="1">
    <citation type="submission" date="2023-07" db="EMBL/GenBank/DDBJ databases">
        <title>A chromosome-level genome assembly of Lolium multiflorum.</title>
        <authorList>
            <person name="Chen Y."/>
            <person name="Copetti D."/>
            <person name="Kolliker R."/>
            <person name="Studer B."/>
        </authorList>
    </citation>
    <scope>NUCLEOTIDE SEQUENCE</scope>
    <source>
        <strain evidence="8">02402/16</strain>
        <tissue evidence="8">Leaf</tissue>
    </source>
</reference>
<dbReference type="EMBL" id="JAUUTY010000002">
    <property type="protein sequence ID" value="KAK1680386.1"/>
    <property type="molecule type" value="Genomic_DNA"/>
</dbReference>
<dbReference type="SUPFAM" id="SSF52172">
    <property type="entry name" value="CheY-like"/>
    <property type="match status" value="1"/>
</dbReference>
<feature type="compositionally biased region" description="Low complexity" evidence="6">
    <location>
        <begin position="174"/>
        <end position="186"/>
    </location>
</feature>
<feature type="compositionally biased region" description="Low complexity" evidence="6">
    <location>
        <begin position="584"/>
        <end position="597"/>
    </location>
</feature>
<keyword evidence="3 5" id="KW-0597">Phosphoprotein</keyword>
<feature type="region of interest" description="Disordered" evidence="6">
    <location>
        <begin position="1"/>
        <end position="300"/>
    </location>
</feature>
<keyword evidence="4" id="KW-0902">Two-component regulatory system</keyword>
<proteinExistence type="predicted"/>
<feature type="compositionally biased region" description="Low complexity" evidence="6">
    <location>
        <begin position="233"/>
        <end position="243"/>
    </location>
</feature>
<feature type="compositionally biased region" description="Basic and acidic residues" evidence="6">
    <location>
        <begin position="138"/>
        <end position="148"/>
    </location>
</feature>
<feature type="compositionally biased region" description="Low complexity" evidence="6">
    <location>
        <begin position="410"/>
        <end position="421"/>
    </location>
</feature>
<dbReference type="GO" id="GO:0000160">
    <property type="term" value="P:phosphorelay signal transduction system"/>
    <property type="evidence" value="ECO:0007669"/>
    <property type="project" value="UniProtKB-KW"/>
</dbReference>
<dbReference type="PROSITE" id="PS50110">
    <property type="entry name" value="RESPONSE_REGULATORY"/>
    <property type="match status" value="1"/>
</dbReference>
<keyword evidence="9" id="KW-1185">Reference proteome</keyword>
<evidence type="ECO:0000256" key="2">
    <source>
        <dbReference type="ARBA" id="ARBA00012438"/>
    </source>
</evidence>
<dbReference type="Pfam" id="PF00072">
    <property type="entry name" value="Response_reg"/>
    <property type="match status" value="1"/>
</dbReference>
<evidence type="ECO:0000256" key="3">
    <source>
        <dbReference type="ARBA" id="ARBA00022553"/>
    </source>
</evidence>
<dbReference type="GO" id="GO:0004673">
    <property type="term" value="F:protein histidine kinase activity"/>
    <property type="evidence" value="ECO:0007669"/>
    <property type="project" value="UniProtKB-EC"/>
</dbReference>
<evidence type="ECO:0000256" key="6">
    <source>
        <dbReference type="SAM" id="MobiDB-lite"/>
    </source>
</evidence>
<dbReference type="PANTHER" id="PTHR43719:SF75">
    <property type="entry name" value="HISTIDINE KINASE CKI1"/>
    <property type="match status" value="1"/>
</dbReference>
<sequence length="767" mass="82733">MPCRPHSQGISSTRLVPGAAAPASTHGRPAPHANLPPSPGRCGTNARTTKRRAAAPPSMRHGSPLPGLAGANNGSLPHAVAHHGHRDTDEAGSSLHATVAPRHPKIRRPPRNLRAEAKPAAPNPSTTASPGPPPRRASAGEHQLRAGPDRALPGPVPAPARQRRTSPPPMPHVAAPATSHASARPRSSPPSPDLARTEELEHPPTTLRPWHCPHSHHGRRTCRRCPGPPPRRPCSAASSPPSRASRRSSRRPPRTREEGPPPPATRRALPAGCAWRRRGEQTEEVDGSGAELGRPCRLPGSDADEEVRLMGGEISIKNKELGEAGTCFGFNVFLKISDAEEDIEHGRAAPSVFREPGCFKGGQCVLLVHGDETRRILQTWMENVGMKVWPIRRAELLAPTMEKARAAVGASPSRPASISSSQGGGDDLDGVADRCFSSKEMVTQVLRNNSGNHAGHLHPFGLLVVVDVSGGRLNEILQEAPSLARIKHQVPCRVACITDLKTSSEDLRRLKEAASCDMDLRKPIHGSRLRKLLQVMRELQASLFPQQHSHQVGFTINELPAADQATAASCEITSAAAVPQEPLEATAASSETTSAAAVPQEPPKLEDDKPLEGKRVLLVEDTRVLQFIQKKMLSTLGATVVVAADGSEAVAMFIHALEIASGGVSSEEWVALPYDVIFMDCQMPVMDGYEATKRIREEESRYGIRTPIIALTAHSEEEDLQKTIQAGMDLHLTKPIQKEKVVDVVHRVWKEDLNDNATKDKTFRQTI</sequence>
<feature type="domain" description="Response regulatory" evidence="7">
    <location>
        <begin position="615"/>
        <end position="749"/>
    </location>
</feature>
<dbReference type="InterPro" id="IPR011006">
    <property type="entry name" value="CheY-like_superfamily"/>
</dbReference>
<feature type="region of interest" description="Disordered" evidence="6">
    <location>
        <begin position="583"/>
        <end position="609"/>
    </location>
</feature>
<dbReference type="InterPro" id="IPR001789">
    <property type="entry name" value="Sig_transdc_resp-reg_receiver"/>
</dbReference>
<comment type="caution">
    <text evidence="8">The sequence shown here is derived from an EMBL/GenBank/DDBJ whole genome shotgun (WGS) entry which is preliminary data.</text>
</comment>
<evidence type="ECO:0000256" key="1">
    <source>
        <dbReference type="ARBA" id="ARBA00000085"/>
    </source>
</evidence>
<feature type="compositionally biased region" description="Basic residues" evidence="6">
    <location>
        <begin position="244"/>
        <end position="253"/>
    </location>
</feature>
<dbReference type="EC" id="2.7.13.3" evidence="2"/>
<organism evidence="8 9">
    <name type="scientific">Lolium multiflorum</name>
    <name type="common">Italian ryegrass</name>
    <name type="synonym">Lolium perenne subsp. multiflorum</name>
    <dbReference type="NCBI Taxonomy" id="4521"/>
    <lineage>
        <taxon>Eukaryota</taxon>
        <taxon>Viridiplantae</taxon>
        <taxon>Streptophyta</taxon>
        <taxon>Embryophyta</taxon>
        <taxon>Tracheophyta</taxon>
        <taxon>Spermatophyta</taxon>
        <taxon>Magnoliopsida</taxon>
        <taxon>Liliopsida</taxon>
        <taxon>Poales</taxon>
        <taxon>Poaceae</taxon>
        <taxon>BOP clade</taxon>
        <taxon>Pooideae</taxon>
        <taxon>Poodae</taxon>
        <taxon>Poeae</taxon>
        <taxon>Poeae Chloroplast Group 2 (Poeae type)</taxon>
        <taxon>Loliodinae</taxon>
        <taxon>Loliinae</taxon>
        <taxon>Lolium</taxon>
    </lineage>
</organism>
<accession>A0AAD8WVR8</accession>
<dbReference type="PANTHER" id="PTHR43719">
    <property type="entry name" value="TWO-COMPONENT HISTIDINE KINASE"/>
    <property type="match status" value="1"/>
</dbReference>
<dbReference type="SMART" id="SM00448">
    <property type="entry name" value="REC"/>
    <property type="match status" value="1"/>
</dbReference>
<dbReference type="Gene3D" id="3.40.50.2300">
    <property type="match status" value="1"/>
</dbReference>
<evidence type="ECO:0000313" key="8">
    <source>
        <dbReference type="EMBL" id="KAK1680386.1"/>
    </source>
</evidence>
<evidence type="ECO:0000256" key="5">
    <source>
        <dbReference type="PROSITE-ProRule" id="PRU00169"/>
    </source>
</evidence>
<feature type="compositionally biased region" description="Basic residues" evidence="6">
    <location>
        <begin position="102"/>
        <end position="111"/>
    </location>
</feature>
<comment type="catalytic activity">
    <reaction evidence="1">
        <text>ATP + protein L-histidine = ADP + protein N-phospho-L-histidine.</text>
        <dbReference type="EC" id="2.7.13.3"/>
    </reaction>
</comment>
<dbReference type="AlphaFoldDB" id="A0AAD8WVR8"/>
<name>A0AAD8WVR8_LOLMU</name>
<protein>
    <recommendedName>
        <fullName evidence="2">histidine kinase</fullName>
        <ecNumber evidence="2">2.7.13.3</ecNumber>
    </recommendedName>
</protein>
<feature type="modified residue" description="4-aspartylphosphate" evidence="5">
    <location>
        <position position="680"/>
    </location>
</feature>
<dbReference type="InterPro" id="IPR050956">
    <property type="entry name" value="2C_system_His_kinase"/>
</dbReference>
<evidence type="ECO:0000313" key="9">
    <source>
        <dbReference type="Proteomes" id="UP001231189"/>
    </source>
</evidence>
<dbReference type="Proteomes" id="UP001231189">
    <property type="component" value="Unassembled WGS sequence"/>
</dbReference>
<gene>
    <name evidence="8" type="ORF">QYE76_041234</name>
</gene>
<dbReference type="CDD" id="cd17546">
    <property type="entry name" value="REC_hyHK_CKI1_RcsC-like"/>
    <property type="match status" value="1"/>
</dbReference>